<keyword evidence="3" id="KW-0804">Transcription</keyword>
<dbReference type="InterPro" id="IPR010982">
    <property type="entry name" value="Lambda_DNA-bd_dom_sf"/>
</dbReference>
<keyword evidence="2" id="KW-0238">DNA-binding</keyword>
<dbReference type="InterPro" id="IPR001387">
    <property type="entry name" value="Cro/C1-type_HTH"/>
</dbReference>
<evidence type="ECO:0000256" key="2">
    <source>
        <dbReference type="ARBA" id="ARBA00023125"/>
    </source>
</evidence>
<evidence type="ECO:0000313" key="5">
    <source>
        <dbReference type="EMBL" id="EGY28730.1"/>
    </source>
</evidence>
<dbReference type="AlphaFoldDB" id="G2GZV1"/>
<evidence type="ECO:0000256" key="3">
    <source>
        <dbReference type="ARBA" id="ARBA00023163"/>
    </source>
</evidence>
<evidence type="ECO:0000256" key="1">
    <source>
        <dbReference type="ARBA" id="ARBA00023015"/>
    </source>
</evidence>
<dbReference type="InterPro" id="IPR015927">
    <property type="entry name" value="Peptidase_S24_S26A/B/C"/>
</dbReference>
<dbReference type="CDD" id="cd00093">
    <property type="entry name" value="HTH_XRE"/>
    <property type="match status" value="1"/>
</dbReference>
<dbReference type="Proteomes" id="UP000004116">
    <property type="component" value="Unassembled WGS sequence"/>
</dbReference>
<dbReference type="Gene3D" id="2.10.109.10">
    <property type="entry name" value="Umud Fragment, subunit A"/>
    <property type="match status" value="1"/>
</dbReference>
<keyword evidence="6" id="KW-1185">Reference proteome</keyword>
<organism evidence="5 6">
    <name type="scientific">Candidatus Regiella insecticola 5.15</name>
    <dbReference type="NCBI Taxonomy" id="1005043"/>
    <lineage>
        <taxon>Bacteria</taxon>
        <taxon>Pseudomonadati</taxon>
        <taxon>Pseudomonadota</taxon>
        <taxon>Gammaproteobacteria</taxon>
        <taxon>Enterobacterales</taxon>
        <taxon>Enterobacteriaceae</taxon>
        <taxon>aphid secondary symbionts</taxon>
        <taxon>Candidatus Regiella</taxon>
    </lineage>
</organism>
<accession>G2GZV1</accession>
<dbReference type="PANTHER" id="PTHR40661">
    <property type="match status" value="1"/>
</dbReference>
<protein>
    <submittedName>
        <fullName evidence="5">Putative transcriptional regulator</fullName>
    </submittedName>
</protein>
<dbReference type="InterPro" id="IPR036286">
    <property type="entry name" value="LexA/Signal_pep-like_sf"/>
</dbReference>
<dbReference type="Pfam" id="PF12844">
    <property type="entry name" value="HTH_19"/>
    <property type="match status" value="1"/>
</dbReference>
<dbReference type="PANTHER" id="PTHR40661:SF3">
    <property type="entry name" value="FELS-1 PROPHAGE TRANSCRIPTIONAL REGULATOR"/>
    <property type="match status" value="1"/>
</dbReference>
<dbReference type="PROSITE" id="PS50943">
    <property type="entry name" value="HTH_CROC1"/>
    <property type="match status" value="1"/>
</dbReference>
<dbReference type="Gene3D" id="1.10.260.40">
    <property type="entry name" value="lambda repressor-like DNA-binding domains"/>
    <property type="match status" value="1"/>
</dbReference>
<dbReference type="SUPFAM" id="SSF51306">
    <property type="entry name" value="LexA/Signal peptidase"/>
    <property type="match status" value="1"/>
</dbReference>
<dbReference type="SUPFAM" id="SSF47413">
    <property type="entry name" value="lambda repressor-like DNA-binding domains"/>
    <property type="match status" value="1"/>
</dbReference>
<dbReference type="Pfam" id="PF00717">
    <property type="entry name" value="Peptidase_S24"/>
    <property type="match status" value="1"/>
</dbReference>
<keyword evidence="1" id="KW-0805">Transcription regulation</keyword>
<proteinExistence type="predicted"/>
<sequence>MFESMKETTLAERLKMAIKKNNFTQEKLASVTGVAQPTIWKLLHGKILRSRKILQIARALSVSPEWLSEGKGSMHLSDGNVNAHETVKSSLSYDNIFLVDVHGKKGATGETVLVPDSIKSKNCVAYRVDNNSGCAEIPSGTLIVVDTKETPGNRDLVYACVNDSLSVYHFMTGGTFGFLSVDDPRIPLIELTSKSSLIGVIVYFARQLRRE</sequence>
<name>G2GZV1_9ENTR</name>
<evidence type="ECO:0000259" key="4">
    <source>
        <dbReference type="PROSITE" id="PS50943"/>
    </source>
</evidence>
<reference evidence="5 6" key="1">
    <citation type="journal article" date="2012" name="Genome Res.">
        <title>Genomic basis of endosymbiont-conferred protection against an insect parasitoid.</title>
        <authorList>
            <person name="Hansen A.K."/>
            <person name="Vorburger C."/>
            <person name="Moran N.A."/>
        </authorList>
    </citation>
    <scope>NUCLEOTIDE SEQUENCE [LARGE SCALE GENOMIC DNA]</scope>
    <source>
        <strain evidence="6">R5.15</strain>
    </source>
</reference>
<dbReference type="SMART" id="SM00530">
    <property type="entry name" value="HTH_XRE"/>
    <property type="match status" value="1"/>
</dbReference>
<dbReference type="RefSeq" id="WP_006706986.1">
    <property type="nucleotide sequence ID" value="NZ_AGCA01000318.1"/>
</dbReference>
<dbReference type="EMBL" id="AGCA01000318">
    <property type="protein sequence ID" value="EGY28730.1"/>
    <property type="molecule type" value="Genomic_DNA"/>
</dbReference>
<dbReference type="GO" id="GO:0003677">
    <property type="term" value="F:DNA binding"/>
    <property type="evidence" value="ECO:0007669"/>
    <property type="project" value="UniProtKB-KW"/>
</dbReference>
<comment type="caution">
    <text evidence="5">The sequence shown here is derived from an EMBL/GenBank/DDBJ whole genome shotgun (WGS) entry which is preliminary data.</text>
</comment>
<feature type="domain" description="HTH cro/C1-type" evidence="4">
    <location>
        <begin position="14"/>
        <end position="67"/>
    </location>
</feature>
<evidence type="ECO:0000313" key="6">
    <source>
        <dbReference type="Proteomes" id="UP000004116"/>
    </source>
</evidence>
<gene>
    <name evidence="5" type="ORF">Rin_00013310</name>
</gene>